<dbReference type="Proteomes" id="UP000799772">
    <property type="component" value="Unassembled WGS sequence"/>
</dbReference>
<feature type="non-terminal residue" evidence="3">
    <location>
        <position position="439"/>
    </location>
</feature>
<feature type="region of interest" description="Disordered" evidence="1">
    <location>
        <begin position="329"/>
        <end position="363"/>
    </location>
</feature>
<dbReference type="EMBL" id="ML978131">
    <property type="protein sequence ID" value="KAF2095570.1"/>
    <property type="molecule type" value="Genomic_DNA"/>
</dbReference>
<protein>
    <recommendedName>
        <fullName evidence="2">PH domain-containing protein</fullName>
    </recommendedName>
</protein>
<keyword evidence="4" id="KW-1185">Reference proteome</keyword>
<gene>
    <name evidence="3" type="ORF">NA57DRAFT_44162</name>
</gene>
<dbReference type="PANTHER" id="PTHR37283">
    <property type="entry name" value="PH DOMAIN-CONTAINING PROTEIN YHR131C"/>
    <property type="match status" value="1"/>
</dbReference>
<accession>A0A9P4I5W3</accession>
<dbReference type="Pfam" id="PF00169">
    <property type="entry name" value="PH"/>
    <property type="match status" value="1"/>
</dbReference>
<comment type="caution">
    <text evidence="3">The sequence shown here is derived from an EMBL/GenBank/DDBJ whole genome shotgun (WGS) entry which is preliminary data.</text>
</comment>
<dbReference type="InterPro" id="IPR011993">
    <property type="entry name" value="PH-like_dom_sf"/>
</dbReference>
<dbReference type="SMART" id="SM00233">
    <property type="entry name" value="PH"/>
    <property type="match status" value="1"/>
</dbReference>
<evidence type="ECO:0000259" key="2">
    <source>
        <dbReference type="PROSITE" id="PS50003"/>
    </source>
</evidence>
<dbReference type="SUPFAM" id="SSF50729">
    <property type="entry name" value="PH domain-like"/>
    <property type="match status" value="1"/>
</dbReference>
<feature type="compositionally biased region" description="Polar residues" evidence="1">
    <location>
        <begin position="329"/>
        <end position="348"/>
    </location>
</feature>
<reference evidence="3" key="1">
    <citation type="journal article" date="2020" name="Stud. Mycol.">
        <title>101 Dothideomycetes genomes: a test case for predicting lifestyles and emergence of pathogens.</title>
        <authorList>
            <person name="Haridas S."/>
            <person name="Albert R."/>
            <person name="Binder M."/>
            <person name="Bloem J."/>
            <person name="Labutti K."/>
            <person name="Salamov A."/>
            <person name="Andreopoulos B."/>
            <person name="Baker S."/>
            <person name="Barry K."/>
            <person name="Bills G."/>
            <person name="Bluhm B."/>
            <person name="Cannon C."/>
            <person name="Castanera R."/>
            <person name="Culley D."/>
            <person name="Daum C."/>
            <person name="Ezra D."/>
            <person name="Gonzalez J."/>
            <person name="Henrissat B."/>
            <person name="Kuo A."/>
            <person name="Liang C."/>
            <person name="Lipzen A."/>
            <person name="Lutzoni F."/>
            <person name="Magnuson J."/>
            <person name="Mondo S."/>
            <person name="Nolan M."/>
            <person name="Ohm R."/>
            <person name="Pangilinan J."/>
            <person name="Park H.-J."/>
            <person name="Ramirez L."/>
            <person name="Alfaro M."/>
            <person name="Sun H."/>
            <person name="Tritt A."/>
            <person name="Yoshinaga Y."/>
            <person name="Zwiers L.-H."/>
            <person name="Turgeon B."/>
            <person name="Goodwin S."/>
            <person name="Spatafora J."/>
            <person name="Crous P."/>
            <person name="Grigoriev I."/>
        </authorList>
    </citation>
    <scope>NUCLEOTIDE SEQUENCE</scope>
    <source>
        <strain evidence="3">CBS 133067</strain>
    </source>
</reference>
<organism evidence="3 4">
    <name type="scientific">Rhizodiscina lignyota</name>
    <dbReference type="NCBI Taxonomy" id="1504668"/>
    <lineage>
        <taxon>Eukaryota</taxon>
        <taxon>Fungi</taxon>
        <taxon>Dikarya</taxon>
        <taxon>Ascomycota</taxon>
        <taxon>Pezizomycotina</taxon>
        <taxon>Dothideomycetes</taxon>
        <taxon>Pleosporomycetidae</taxon>
        <taxon>Aulographales</taxon>
        <taxon>Rhizodiscinaceae</taxon>
        <taxon>Rhizodiscina</taxon>
    </lineage>
</organism>
<feature type="region of interest" description="Disordered" evidence="1">
    <location>
        <begin position="1"/>
        <end position="37"/>
    </location>
</feature>
<feature type="region of interest" description="Disordered" evidence="1">
    <location>
        <begin position="287"/>
        <end position="316"/>
    </location>
</feature>
<dbReference type="InterPro" id="IPR001849">
    <property type="entry name" value="PH_domain"/>
</dbReference>
<dbReference type="Gene3D" id="2.30.29.30">
    <property type="entry name" value="Pleckstrin-homology domain (PH domain)/Phosphotyrosine-binding domain (PTB)"/>
    <property type="match status" value="2"/>
</dbReference>
<feature type="compositionally biased region" description="Polar residues" evidence="1">
    <location>
        <begin position="17"/>
        <end position="31"/>
    </location>
</feature>
<dbReference type="AlphaFoldDB" id="A0A9P4I5W3"/>
<proteinExistence type="predicted"/>
<feature type="compositionally biased region" description="Low complexity" evidence="1">
    <location>
        <begin position="1"/>
        <end position="16"/>
    </location>
</feature>
<dbReference type="PROSITE" id="PS50003">
    <property type="entry name" value="PH_DOMAIN"/>
    <property type="match status" value="1"/>
</dbReference>
<evidence type="ECO:0000256" key="1">
    <source>
        <dbReference type="SAM" id="MobiDB-lite"/>
    </source>
</evidence>
<feature type="domain" description="PH" evidence="2">
    <location>
        <begin position="80"/>
        <end position="231"/>
    </location>
</feature>
<name>A0A9P4I5W3_9PEZI</name>
<evidence type="ECO:0000313" key="4">
    <source>
        <dbReference type="Proteomes" id="UP000799772"/>
    </source>
</evidence>
<dbReference type="OrthoDB" id="5865767at2759"/>
<feature type="region of interest" description="Disordered" evidence="1">
    <location>
        <begin position="241"/>
        <end position="271"/>
    </location>
</feature>
<evidence type="ECO:0000313" key="3">
    <source>
        <dbReference type="EMBL" id="KAF2095570.1"/>
    </source>
</evidence>
<sequence>MLSRETSSTTPNPSTEQGSNSNANRNRTGNQPYGYHNTFHLHAIPSLPPPHPPPTYDHATSKSFRVHKPTADVLPRYKCTLHLESQLGVKCEMTSPFMLAPPSASHWHDVYAVLHGTQLRLYRLKSPSHINILGKSKPALAGRLLKSYSMQHAEVGLATDVKKSDPVPRSTLGKLIPAAARAKVFETDPHLFEPIREHMIRLRLETEQFLLSASTAEEMLDWVESLCTAIDISMPLEDRSEPRYRSLPRRNRRQEGRSSTESRLSNLESRTALVRQQERIMREMYPHLAADDDEENPRRSESGTNNPDADDLDPEDAMIPSISVTTAINSLQSTPLSQRTARTSLSTSRDIDTKPPRRPTPQLTPAATMRYRRRCAPILLASSPRASDVIIAPQYIPHSAKKNTNDEGTPLRRVKVDMRRHRLQSWETLPPKYEVHPFA</sequence>
<dbReference type="PANTHER" id="PTHR37283:SF1">
    <property type="entry name" value="PH DOMAIN-CONTAINING PROTEIN YHR131C"/>
    <property type="match status" value="1"/>
</dbReference>